<dbReference type="Gene3D" id="3.30.565.10">
    <property type="entry name" value="Histidine kinase-like ATPase, C-terminal domain"/>
    <property type="match status" value="1"/>
</dbReference>
<proteinExistence type="predicted"/>
<dbReference type="EMBL" id="CP024696">
    <property type="protein sequence ID" value="ATV52384.1"/>
    <property type="molecule type" value="Genomic_DNA"/>
</dbReference>
<keyword evidence="1" id="KW-0547">Nucleotide-binding</keyword>
<gene>
    <name evidence="1" type="ORF">CTM50_04650</name>
</gene>
<dbReference type="AlphaFoldDB" id="A0A2D3NCG7"/>
<evidence type="ECO:0000313" key="1">
    <source>
        <dbReference type="EMBL" id="ATV52384.1"/>
    </source>
</evidence>
<reference evidence="1 2" key="1">
    <citation type="submission" date="2017-11" db="EMBL/GenBank/DDBJ databases">
        <title>Genome sequencing of Prevotella intermedia KCOM 2033.</title>
        <authorList>
            <person name="Kook J.-K."/>
            <person name="Park S.-N."/>
            <person name="Lim Y.K."/>
        </authorList>
    </citation>
    <scope>NUCLEOTIDE SEQUENCE [LARGE SCALE GENOMIC DNA]</scope>
    <source>
        <strain evidence="1 2">KCOM 2033</strain>
    </source>
</reference>
<name>A0A2D3NCG7_PREIN</name>
<evidence type="ECO:0000313" key="2">
    <source>
        <dbReference type="Proteomes" id="UP000229323"/>
    </source>
</evidence>
<organism evidence="1 2">
    <name type="scientific">Prevotella intermedia</name>
    <dbReference type="NCBI Taxonomy" id="28131"/>
    <lineage>
        <taxon>Bacteria</taxon>
        <taxon>Pseudomonadati</taxon>
        <taxon>Bacteroidota</taxon>
        <taxon>Bacteroidia</taxon>
        <taxon>Bacteroidales</taxon>
        <taxon>Prevotellaceae</taxon>
        <taxon>Prevotella</taxon>
    </lineage>
</organism>
<dbReference type="SUPFAM" id="SSF55874">
    <property type="entry name" value="ATPase domain of HSP90 chaperone/DNA topoisomerase II/histidine kinase"/>
    <property type="match status" value="1"/>
</dbReference>
<dbReference type="InterPro" id="IPR036890">
    <property type="entry name" value="HATPase_C_sf"/>
</dbReference>
<keyword evidence="1" id="KW-0067">ATP-binding</keyword>
<dbReference type="Proteomes" id="UP000229323">
    <property type="component" value="Chromosome"/>
</dbReference>
<accession>A0A2D3NCG7</accession>
<protein>
    <submittedName>
        <fullName evidence="1">ATP-binding protein</fullName>
    </submittedName>
</protein>
<sequence length="674" mass="78891">MTNRIITDIEGVIRELSISEVDVLFPLYEAVVNAIQAIDERKDNKGGKIGVYIERDNSEQSLFEQFNSYPISSIRIIDNGIGFTSSNIESFGKAHSTKKINIGGKGLGRFAMLSVFSKIIVNSVIRKSADENEFISFTLSRTEGLSEPERRTTKKEIQTEIILSELDPKFQKATSQYSQEEIADSILSHCLLYYLRQNVPIIEVVEDNTVINLSRQFSPADFVKKYYQGTIGEYKFDLYFVHNDRSKVHEYCLCGHNRKVKGKRIDTIFPIFSSEIEDNNESYFVQLYVVSTYLDGIVNMSRNEFKFPKKLNSDDYTNQLDFSDIPQTIFEKDIEQLIIKAINETYTEIVNSRKDNIRQQIEKYLHSDDGLEYRHLMPDEDFFSTIPDNADEKKLDDILHAYQYKRSREVRKKRDKLFSRDYSNRKDYQALLKEVVEATTNEGNSRLAQYVAHRKTIISLLDKYLQWSDEKNNYEEEATLHNLIYTMGGSHDSIAYDKHNLWLLDDRLTFHRYIYSDIQIKSHEPVKNTSSSKKETDIAIYDKSFYYGEKNDYEEINSIVIFEFKRPNRTVTFEEFSKQMREQIMGIQESRLIDSSQQHIQTSESTPVFFYYVCDVNSYASLRKSALFENFRETPYKSLIRLSGNVHVEIFTYQTLIINAKRRNKIFFKKLGLE</sequence>
<dbReference type="RefSeq" id="WP_097652576.1">
    <property type="nucleotide sequence ID" value="NZ_CP024696.1"/>
</dbReference>
<dbReference type="GO" id="GO:0005524">
    <property type="term" value="F:ATP binding"/>
    <property type="evidence" value="ECO:0007669"/>
    <property type="project" value="UniProtKB-KW"/>
</dbReference>